<dbReference type="Proteomes" id="UP000176101">
    <property type="component" value="Unassembled WGS sequence"/>
</dbReference>
<evidence type="ECO:0000313" key="2">
    <source>
        <dbReference type="EMBL" id="OEU86466.1"/>
    </source>
</evidence>
<organism evidence="2 3">
    <name type="scientific">Streptomyces oceani</name>
    <dbReference type="NCBI Taxonomy" id="1075402"/>
    <lineage>
        <taxon>Bacteria</taxon>
        <taxon>Bacillati</taxon>
        <taxon>Actinomycetota</taxon>
        <taxon>Actinomycetes</taxon>
        <taxon>Kitasatosporales</taxon>
        <taxon>Streptomycetaceae</taxon>
        <taxon>Streptomyces</taxon>
    </lineage>
</organism>
<dbReference type="PRINTS" id="PR00420">
    <property type="entry name" value="RNGMNOXGNASE"/>
</dbReference>
<feature type="non-terminal residue" evidence="2">
    <location>
        <position position="339"/>
    </location>
</feature>
<evidence type="ECO:0000259" key="1">
    <source>
        <dbReference type="Pfam" id="PF01494"/>
    </source>
</evidence>
<dbReference type="InterPro" id="IPR002938">
    <property type="entry name" value="FAD-bd"/>
</dbReference>
<dbReference type="GO" id="GO:0004497">
    <property type="term" value="F:monooxygenase activity"/>
    <property type="evidence" value="ECO:0007669"/>
    <property type="project" value="UniProtKB-KW"/>
</dbReference>
<dbReference type="InterPro" id="IPR036188">
    <property type="entry name" value="FAD/NAD-bd_sf"/>
</dbReference>
<protein>
    <submittedName>
        <fullName evidence="2">Monooxygenase</fullName>
    </submittedName>
</protein>
<dbReference type="InterPro" id="IPR053212">
    <property type="entry name" value="DHP_3-monooxygenase"/>
</dbReference>
<keyword evidence="3" id="KW-1185">Reference proteome</keyword>
<sequence length="339" mass="36831">MGGGKVAIVGGSIAGCAMALAAARGGAERITVFERAGAELRDRGVGIGVHNDRYAELEAAGYMSDAMPWGPLHRRLWTVRDGESDLGRTIATQPFPFRAYNWGSLWSELRRRVPDGTDFRSETHVTRVETDADGAIVRLADGSQEHFDLVIGADGYRSVVRQAMLPELAPAYAGYLGWRGTSATPANMPPGGEEEARLVVFPGGHCMMYLIPDGKEGHRMNWVLYTHPPADSGLDTELRTPTSLPPGRVATELTTYLRDLVAEHFPPYWRDCVLSSPEERTFIQPIYDLSIPRYASGRLLLSGDAATVARPHIGGGSVKALQDAAALETAWRAGGDWQD</sequence>
<dbReference type="GO" id="GO:0071949">
    <property type="term" value="F:FAD binding"/>
    <property type="evidence" value="ECO:0007669"/>
    <property type="project" value="InterPro"/>
</dbReference>
<comment type="caution">
    <text evidence="2">The sequence shown here is derived from an EMBL/GenBank/DDBJ whole genome shotgun (WGS) entry which is preliminary data.</text>
</comment>
<gene>
    <name evidence="2" type="ORF">AN216_26130</name>
</gene>
<dbReference type="SUPFAM" id="SSF54373">
    <property type="entry name" value="FAD-linked reductases, C-terminal domain"/>
    <property type="match status" value="1"/>
</dbReference>
<evidence type="ECO:0000313" key="3">
    <source>
        <dbReference type="Proteomes" id="UP000176101"/>
    </source>
</evidence>
<dbReference type="Pfam" id="PF01494">
    <property type="entry name" value="FAD_binding_3"/>
    <property type="match status" value="1"/>
</dbReference>
<dbReference type="PANTHER" id="PTHR47469">
    <property type="entry name" value="MONOOXYGENASE-LIKE"/>
    <property type="match status" value="1"/>
</dbReference>
<dbReference type="AlphaFoldDB" id="A0A1E7JJ30"/>
<dbReference type="Gene3D" id="3.30.9.30">
    <property type="match status" value="1"/>
</dbReference>
<dbReference type="PANTHER" id="PTHR47469:SF2">
    <property type="entry name" value="OS06G0597600 PROTEIN"/>
    <property type="match status" value="1"/>
</dbReference>
<keyword evidence="2" id="KW-0560">Oxidoreductase</keyword>
<keyword evidence="2" id="KW-0503">Monooxygenase</keyword>
<proteinExistence type="predicted"/>
<reference evidence="2 3" key="1">
    <citation type="journal article" date="2016" name="Front. Microbiol.">
        <title>Comparative Genomics Analysis of Streptomyces Species Reveals Their Adaptation to the Marine Environment and Their Diversity at the Genomic Level.</title>
        <authorList>
            <person name="Tian X."/>
            <person name="Zhang Z."/>
            <person name="Yang T."/>
            <person name="Chen M."/>
            <person name="Li J."/>
            <person name="Chen F."/>
            <person name="Yang J."/>
            <person name="Li W."/>
            <person name="Zhang B."/>
            <person name="Zhang Z."/>
            <person name="Wu J."/>
            <person name="Zhang C."/>
            <person name="Long L."/>
            <person name="Xiao J."/>
        </authorList>
    </citation>
    <scope>NUCLEOTIDE SEQUENCE [LARGE SCALE GENOMIC DNA]</scope>
    <source>
        <strain evidence="2 3">SCSIO 02100</strain>
    </source>
</reference>
<accession>A0A1E7JJ30</accession>
<dbReference type="STRING" id="1075402.AN216_26130"/>
<feature type="domain" description="FAD-binding" evidence="1">
    <location>
        <begin position="5"/>
        <end position="185"/>
    </location>
</feature>
<dbReference type="RefSeq" id="WP_070199185.1">
    <property type="nucleotide sequence ID" value="NZ_LJGU01000165.1"/>
</dbReference>
<name>A0A1E7JJ30_9ACTN</name>
<dbReference type="OrthoDB" id="9782160at2"/>
<dbReference type="SUPFAM" id="SSF51905">
    <property type="entry name" value="FAD/NAD(P)-binding domain"/>
    <property type="match status" value="1"/>
</dbReference>
<dbReference type="Gene3D" id="3.50.50.60">
    <property type="entry name" value="FAD/NAD(P)-binding domain"/>
    <property type="match status" value="1"/>
</dbReference>
<dbReference type="PROSITE" id="PS51257">
    <property type="entry name" value="PROKAR_LIPOPROTEIN"/>
    <property type="match status" value="1"/>
</dbReference>
<dbReference type="EMBL" id="LJGU01000165">
    <property type="protein sequence ID" value="OEU86466.1"/>
    <property type="molecule type" value="Genomic_DNA"/>
</dbReference>